<accession>A0ABR2HTZ8</accession>
<keyword evidence="2" id="KW-1185">Reference proteome</keyword>
<organism evidence="1 2">
    <name type="scientific">Tritrichomonas musculus</name>
    <dbReference type="NCBI Taxonomy" id="1915356"/>
    <lineage>
        <taxon>Eukaryota</taxon>
        <taxon>Metamonada</taxon>
        <taxon>Parabasalia</taxon>
        <taxon>Tritrichomonadida</taxon>
        <taxon>Tritrichomonadidae</taxon>
        <taxon>Tritrichomonas</taxon>
    </lineage>
</organism>
<name>A0ABR2HTZ8_9EUKA</name>
<reference evidence="1 2" key="1">
    <citation type="submission" date="2024-04" db="EMBL/GenBank/DDBJ databases">
        <title>Tritrichomonas musculus Genome.</title>
        <authorList>
            <person name="Alves-Ferreira E."/>
            <person name="Grigg M."/>
            <person name="Lorenzi H."/>
            <person name="Galac M."/>
        </authorList>
    </citation>
    <scope>NUCLEOTIDE SEQUENCE [LARGE SCALE GENOMIC DNA]</scope>
    <source>
        <strain evidence="1 2">EAF2021</strain>
    </source>
</reference>
<comment type="caution">
    <text evidence="1">The sequence shown here is derived from an EMBL/GenBank/DDBJ whole genome shotgun (WGS) entry which is preliminary data.</text>
</comment>
<dbReference type="EMBL" id="JAPFFF010000023">
    <property type="protein sequence ID" value="KAK8852497.1"/>
    <property type="molecule type" value="Genomic_DNA"/>
</dbReference>
<gene>
    <name evidence="1" type="ORF">M9Y10_017482</name>
</gene>
<evidence type="ECO:0008006" key="3">
    <source>
        <dbReference type="Google" id="ProtNLM"/>
    </source>
</evidence>
<evidence type="ECO:0000313" key="2">
    <source>
        <dbReference type="Proteomes" id="UP001470230"/>
    </source>
</evidence>
<dbReference type="Proteomes" id="UP001470230">
    <property type="component" value="Unassembled WGS sequence"/>
</dbReference>
<protein>
    <recommendedName>
        <fullName evidence="3">Initiator binding domain-containing protein</fullName>
    </recommendedName>
</protein>
<proteinExistence type="predicted"/>
<sequence>MSTGKIINEIDLNDYKLHYIKNDFVHDFMNKINDLIEENDESPQLIFINGIFRFDKYLIKNTRILAKKLNMTRESVDSHFRINGFRKVIRIPIELALFLPDHVNWTVMSNKNDENDKSYQQKRNSTRENQFGFIYINEEGILEFFDGWNEEEQIFIFDQIDINFDDFEFI</sequence>
<evidence type="ECO:0000313" key="1">
    <source>
        <dbReference type="EMBL" id="KAK8852497.1"/>
    </source>
</evidence>